<keyword evidence="4 6" id="KW-0863">Zinc-finger</keyword>
<name>A0ABD3RCZ2_9STRA</name>
<dbReference type="SMART" id="SM00356">
    <property type="entry name" value="ZnF_C3H1"/>
    <property type="match status" value="3"/>
</dbReference>
<feature type="domain" description="C3H1-type" evidence="9">
    <location>
        <begin position="49"/>
        <end position="77"/>
    </location>
</feature>
<feature type="zinc finger region" description="C3H1-type" evidence="6">
    <location>
        <begin position="49"/>
        <end position="77"/>
    </location>
</feature>
<feature type="compositionally biased region" description="Acidic residues" evidence="7">
    <location>
        <begin position="317"/>
        <end position="329"/>
    </location>
</feature>
<evidence type="ECO:0000256" key="5">
    <source>
        <dbReference type="ARBA" id="ARBA00022833"/>
    </source>
</evidence>
<dbReference type="Pfam" id="PF18044">
    <property type="entry name" value="zf-CCCH_4"/>
    <property type="match status" value="2"/>
</dbReference>
<feature type="region of interest" description="Disordered" evidence="7">
    <location>
        <begin position="292"/>
        <end position="329"/>
    </location>
</feature>
<evidence type="ECO:0000256" key="1">
    <source>
        <dbReference type="ARBA" id="ARBA00022679"/>
    </source>
</evidence>
<dbReference type="PANTHER" id="PTHR11224">
    <property type="entry name" value="MAKORIN-RELATED"/>
    <property type="match status" value="1"/>
</dbReference>
<feature type="domain" description="C3H1-type" evidence="9">
    <location>
        <begin position="85"/>
        <end position="112"/>
    </location>
</feature>
<dbReference type="AlphaFoldDB" id="A0ABD3RCZ2"/>
<dbReference type="SMART" id="SM00184">
    <property type="entry name" value="RING"/>
    <property type="match status" value="1"/>
</dbReference>
<dbReference type="SUPFAM" id="SSF90229">
    <property type="entry name" value="CCCH zinc finger"/>
    <property type="match status" value="1"/>
</dbReference>
<feature type="zinc finger region" description="C3H1-type" evidence="6">
    <location>
        <begin position="85"/>
        <end position="112"/>
    </location>
</feature>
<evidence type="ECO:0000256" key="6">
    <source>
        <dbReference type="PROSITE-ProRule" id="PRU00723"/>
    </source>
</evidence>
<dbReference type="Gene3D" id="3.30.40.10">
    <property type="entry name" value="Zinc/RING finger domain, C3HC4 (zinc finger)"/>
    <property type="match status" value="1"/>
</dbReference>
<dbReference type="InterPro" id="IPR018957">
    <property type="entry name" value="Znf_C3HC4_RING-type"/>
</dbReference>
<accession>A0ABD3RCZ2</accession>
<keyword evidence="1" id="KW-0808">Transferase</keyword>
<evidence type="ECO:0000313" key="10">
    <source>
        <dbReference type="EMBL" id="KAL3810232.1"/>
    </source>
</evidence>
<reference evidence="10 11" key="1">
    <citation type="submission" date="2024-10" db="EMBL/GenBank/DDBJ databases">
        <title>Updated reference genomes for cyclostephanoid diatoms.</title>
        <authorList>
            <person name="Roberts W.R."/>
            <person name="Alverson A.J."/>
        </authorList>
    </citation>
    <scope>NUCLEOTIDE SEQUENCE [LARGE SCALE GENOMIC DNA]</scope>
    <source>
        <strain evidence="10 11">AJA228-03</strain>
    </source>
</reference>
<dbReference type="InterPro" id="IPR013083">
    <property type="entry name" value="Znf_RING/FYVE/PHD"/>
</dbReference>
<dbReference type="Gene3D" id="3.30.1370.210">
    <property type="match status" value="1"/>
</dbReference>
<dbReference type="Proteomes" id="UP001530377">
    <property type="component" value="Unassembled WGS sequence"/>
</dbReference>
<evidence type="ECO:0000259" key="9">
    <source>
        <dbReference type="PROSITE" id="PS50103"/>
    </source>
</evidence>
<dbReference type="InterPro" id="IPR041367">
    <property type="entry name" value="Znf-CCCH_4"/>
</dbReference>
<evidence type="ECO:0000256" key="7">
    <source>
        <dbReference type="SAM" id="MobiDB-lite"/>
    </source>
</evidence>
<dbReference type="GO" id="GO:0061630">
    <property type="term" value="F:ubiquitin protein ligase activity"/>
    <property type="evidence" value="ECO:0007669"/>
    <property type="project" value="UniProtKB-EC"/>
</dbReference>
<dbReference type="InterPro" id="IPR017907">
    <property type="entry name" value="Znf_RING_CS"/>
</dbReference>
<feature type="domain" description="C3H1-type" evidence="9">
    <location>
        <begin position="210"/>
        <end position="240"/>
    </location>
</feature>
<dbReference type="InterPro" id="IPR045072">
    <property type="entry name" value="MKRN-like"/>
</dbReference>
<organism evidence="10 11">
    <name type="scientific">Cyclostephanos tholiformis</name>
    <dbReference type="NCBI Taxonomy" id="382380"/>
    <lineage>
        <taxon>Eukaryota</taxon>
        <taxon>Sar</taxon>
        <taxon>Stramenopiles</taxon>
        <taxon>Ochrophyta</taxon>
        <taxon>Bacillariophyta</taxon>
        <taxon>Coscinodiscophyceae</taxon>
        <taxon>Thalassiosirophycidae</taxon>
        <taxon>Stephanodiscales</taxon>
        <taxon>Stephanodiscaceae</taxon>
        <taxon>Cyclostephanos</taxon>
    </lineage>
</organism>
<gene>
    <name evidence="10" type="ORF">ACHAXA_003029</name>
</gene>
<keyword evidence="11" id="KW-1185">Reference proteome</keyword>
<keyword evidence="3" id="KW-0677">Repeat</keyword>
<dbReference type="InterPro" id="IPR001841">
    <property type="entry name" value="Znf_RING"/>
</dbReference>
<dbReference type="PROSITE" id="PS00518">
    <property type="entry name" value="ZF_RING_1"/>
    <property type="match status" value="1"/>
</dbReference>
<evidence type="ECO:0000256" key="2">
    <source>
        <dbReference type="ARBA" id="ARBA00022723"/>
    </source>
</evidence>
<evidence type="ECO:0000259" key="8">
    <source>
        <dbReference type="PROSITE" id="PS50089"/>
    </source>
</evidence>
<keyword evidence="2 6" id="KW-0479">Metal-binding</keyword>
<evidence type="ECO:0000313" key="11">
    <source>
        <dbReference type="Proteomes" id="UP001530377"/>
    </source>
</evidence>
<feature type="compositionally biased region" description="Basic and acidic residues" evidence="7">
    <location>
        <begin position="292"/>
        <end position="301"/>
    </location>
</feature>
<protein>
    <recommendedName>
        <fullName evidence="12">RING-type E3 ubiquitin transferase</fullName>
    </recommendedName>
</protein>
<feature type="domain" description="RING-type" evidence="8">
    <location>
        <begin position="135"/>
        <end position="181"/>
    </location>
</feature>
<keyword evidence="5 6" id="KW-0862">Zinc</keyword>
<feature type="zinc finger region" description="C3H1-type" evidence="6">
    <location>
        <begin position="210"/>
        <end position="240"/>
    </location>
</feature>
<evidence type="ECO:0000256" key="4">
    <source>
        <dbReference type="ARBA" id="ARBA00022771"/>
    </source>
</evidence>
<dbReference type="InterPro" id="IPR000571">
    <property type="entry name" value="Znf_CCCH"/>
</dbReference>
<dbReference type="EMBL" id="JALLPB020000344">
    <property type="protein sequence ID" value="KAL3810232.1"/>
    <property type="molecule type" value="Genomic_DNA"/>
</dbReference>
<dbReference type="SUPFAM" id="SSF57850">
    <property type="entry name" value="RING/U-box"/>
    <property type="match status" value="1"/>
</dbReference>
<dbReference type="GO" id="GO:0008270">
    <property type="term" value="F:zinc ion binding"/>
    <property type="evidence" value="ECO:0007669"/>
    <property type="project" value="UniProtKB-KW"/>
</dbReference>
<proteinExistence type="predicted"/>
<dbReference type="Pfam" id="PF00097">
    <property type="entry name" value="zf-C3HC4"/>
    <property type="match status" value="1"/>
</dbReference>
<sequence>MRQRPPPSSTSFDPFHKAIFRRLFRLSAEAGPTMSSSSSSSSFSTRCPPTPRPFCRFFFQNGQCRNGDACRFSHDTGGSCTREMALKTIPCPYYASGSCRYGEYCELLHPNDDGGDDRGGGEVDDDDDDGGTRVCGICLEPPRSYGILSCCDHAFCYSCLMEWRKEGSSDVTSRRVCPTCRMSSDYVVPSPYMPADSDEKERLLREYRDRCSTIPCKKFELGRLGSCPFGRDCFYAHTSRDGKDIKSRDKSMQQLYETRQRERNDRDTRDIEHITDMLMMMGMQRYLARQDRGGRWGDGRGGRGGGHWGRDRRGDVVDEDSDDGDDGDEGDIFFSDVLAALLRDEPELMDLFTSMS</sequence>
<evidence type="ECO:0008006" key="12">
    <source>
        <dbReference type="Google" id="ProtNLM"/>
    </source>
</evidence>
<evidence type="ECO:0000256" key="3">
    <source>
        <dbReference type="ARBA" id="ARBA00022737"/>
    </source>
</evidence>
<dbReference type="PROSITE" id="PS50089">
    <property type="entry name" value="ZF_RING_2"/>
    <property type="match status" value="1"/>
</dbReference>
<dbReference type="PANTHER" id="PTHR11224:SF10">
    <property type="entry name" value="IP09428P-RELATED"/>
    <property type="match status" value="1"/>
</dbReference>
<comment type="caution">
    <text evidence="10">The sequence shown here is derived from an EMBL/GenBank/DDBJ whole genome shotgun (WGS) entry which is preliminary data.</text>
</comment>
<dbReference type="PROSITE" id="PS50103">
    <property type="entry name" value="ZF_C3H1"/>
    <property type="match status" value="3"/>
</dbReference>
<dbReference type="InterPro" id="IPR036855">
    <property type="entry name" value="Znf_CCCH_sf"/>
</dbReference>